<keyword evidence="6" id="KW-1185">Reference proteome</keyword>
<evidence type="ECO:0000256" key="2">
    <source>
        <dbReference type="ARBA" id="ARBA00023125"/>
    </source>
</evidence>
<dbReference type="PANTHER" id="PTHR30146:SF109">
    <property type="entry name" value="HTH-TYPE TRANSCRIPTIONAL REGULATOR GALS"/>
    <property type="match status" value="1"/>
</dbReference>
<dbReference type="PROSITE" id="PS50949">
    <property type="entry name" value="HTH_GNTR"/>
    <property type="match status" value="1"/>
</dbReference>
<proteinExistence type="predicted"/>
<sequence length="364" mass="40190">MKSNDIYSDLLTQIERGTWAVGDQFPTERVLAERYDVSRPTISRVLNRLRDSGHLTRLVGAGTFVATDHPAPSAKSKSLGLFIPGLGKGEIFEPICAHIAQMSARHDATVIWGSIPAESGTNRVEMLVQSAQRLVKNGVDGVFMQPIEREENAEAKNRAVAEVFENASIKIVLLDADYSPYPKRSGHDMVGIDNIASGFSLCQHFMDQGARRIDFLWQEFTAETCSQRLIGYREALFRAGLGPSPEFEHQGDPRDPEFVESLVKAGVTDLICSNDETAALTMQSLDRLGINIPGQFRIAGFDDVKYARLARVPLTTIRQPCEEIAAVALKTMIERIETPDLAARLILIGSTLCARTSTQRKSQE</sequence>
<dbReference type="KEGG" id="mey:TM49_19270"/>
<accession>A0A0D5LT99</accession>
<feature type="domain" description="HTH gntR-type" evidence="4">
    <location>
        <begin position="1"/>
        <end position="68"/>
    </location>
</feature>
<dbReference type="InterPro" id="IPR036388">
    <property type="entry name" value="WH-like_DNA-bd_sf"/>
</dbReference>
<dbReference type="InterPro" id="IPR000524">
    <property type="entry name" value="Tscrpt_reg_HTH_GntR"/>
</dbReference>
<dbReference type="CDD" id="cd06267">
    <property type="entry name" value="PBP1_LacI_sugar_binding-like"/>
    <property type="match status" value="1"/>
</dbReference>
<dbReference type="Gene3D" id="1.10.10.10">
    <property type="entry name" value="Winged helix-like DNA-binding domain superfamily/Winged helix DNA-binding domain"/>
    <property type="match status" value="1"/>
</dbReference>
<protein>
    <recommendedName>
        <fullName evidence="4">HTH gntR-type domain-containing protein</fullName>
    </recommendedName>
</protein>
<gene>
    <name evidence="5" type="ORF">TM49_19270</name>
</gene>
<reference evidence="5 6" key="1">
    <citation type="journal article" date="2015" name="Genome Announc.">
        <title>Complete genome sequence of Martelella endophytica YC6887, which has antifungal activity associated with a halophyte.</title>
        <authorList>
            <person name="Khan A."/>
            <person name="Khan H."/>
            <person name="Chung E.J."/>
            <person name="Hossain M.T."/>
            <person name="Chung Y.R."/>
        </authorList>
    </citation>
    <scope>NUCLEOTIDE SEQUENCE [LARGE SCALE GENOMIC DNA]</scope>
    <source>
        <strain evidence="5">YC6887</strain>
    </source>
</reference>
<dbReference type="HOGENOM" id="CLU_037628_15_0_5"/>
<keyword evidence="3" id="KW-0804">Transcription</keyword>
<evidence type="ECO:0000313" key="6">
    <source>
        <dbReference type="Proteomes" id="UP000032611"/>
    </source>
</evidence>
<dbReference type="RefSeq" id="WP_052699950.1">
    <property type="nucleotide sequence ID" value="NZ_CP010803.1"/>
</dbReference>
<evidence type="ECO:0000313" key="5">
    <source>
        <dbReference type="EMBL" id="AJY47321.1"/>
    </source>
</evidence>
<dbReference type="InterPro" id="IPR036390">
    <property type="entry name" value="WH_DNA-bd_sf"/>
</dbReference>
<organism evidence="5 6">
    <name type="scientific">Martelella endophytica</name>
    <dbReference type="NCBI Taxonomy" id="1486262"/>
    <lineage>
        <taxon>Bacteria</taxon>
        <taxon>Pseudomonadati</taxon>
        <taxon>Pseudomonadota</taxon>
        <taxon>Alphaproteobacteria</taxon>
        <taxon>Hyphomicrobiales</taxon>
        <taxon>Aurantimonadaceae</taxon>
        <taxon>Martelella</taxon>
    </lineage>
</organism>
<dbReference type="Proteomes" id="UP000032611">
    <property type="component" value="Chromosome"/>
</dbReference>
<keyword evidence="2" id="KW-0238">DNA-binding</keyword>
<name>A0A0D5LT99_MAREN</name>
<evidence type="ECO:0000256" key="1">
    <source>
        <dbReference type="ARBA" id="ARBA00023015"/>
    </source>
</evidence>
<dbReference type="Gene3D" id="3.40.50.2300">
    <property type="match status" value="2"/>
</dbReference>
<dbReference type="SMART" id="SM00345">
    <property type="entry name" value="HTH_GNTR"/>
    <property type="match status" value="1"/>
</dbReference>
<dbReference type="STRING" id="1486262.TM49_19270"/>
<dbReference type="SUPFAM" id="SSF53822">
    <property type="entry name" value="Periplasmic binding protein-like I"/>
    <property type="match status" value="1"/>
</dbReference>
<dbReference type="Pfam" id="PF13377">
    <property type="entry name" value="Peripla_BP_3"/>
    <property type="match status" value="1"/>
</dbReference>
<dbReference type="PATRIC" id="fig|1486262.3.peg.3988"/>
<dbReference type="OrthoDB" id="9772505at2"/>
<dbReference type="AlphaFoldDB" id="A0A0D5LT99"/>
<dbReference type="PANTHER" id="PTHR30146">
    <property type="entry name" value="LACI-RELATED TRANSCRIPTIONAL REPRESSOR"/>
    <property type="match status" value="1"/>
</dbReference>
<evidence type="ECO:0000259" key="4">
    <source>
        <dbReference type="PROSITE" id="PS50949"/>
    </source>
</evidence>
<keyword evidence="1" id="KW-0805">Transcription regulation</keyword>
<dbReference type="InterPro" id="IPR028082">
    <property type="entry name" value="Peripla_BP_I"/>
</dbReference>
<dbReference type="Pfam" id="PF00392">
    <property type="entry name" value="GntR"/>
    <property type="match status" value="1"/>
</dbReference>
<dbReference type="PRINTS" id="PR00035">
    <property type="entry name" value="HTHGNTR"/>
</dbReference>
<dbReference type="CDD" id="cd07377">
    <property type="entry name" value="WHTH_GntR"/>
    <property type="match status" value="1"/>
</dbReference>
<dbReference type="SUPFAM" id="SSF46785">
    <property type="entry name" value="Winged helix' DNA-binding domain"/>
    <property type="match status" value="1"/>
</dbReference>
<dbReference type="GO" id="GO:0003700">
    <property type="term" value="F:DNA-binding transcription factor activity"/>
    <property type="evidence" value="ECO:0007669"/>
    <property type="project" value="InterPro"/>
</dbReference>
<dbReference type="InterPro" id="IPR046335">
    <property type="entry name" value="LacI/GalR-like_sensor"/>
</dbReference>
<dbReference type="GO" id="GO:0000976">
    <property type="term" value="F:transcription cis-regulatory region binding"/>
    <property type="evidence" value="ECO:0007669"/>
    <property type="project" value="TreeGrafter"/>
</dbReference>
<evidence type="ECO:0000256" key="3">
    <source>
        <dbReference type="ARBA" id="ARBA00023163"/>
    </source>
</evidence>
<dbReference type="EMBL" id="CP010803">
    <property type="protein sequence ID" value="AJY47321.1"/>
    <property type="molecule type" value="Genomic_DNA"/>
</dbReference>